<dbReference type="EMBL" id="KV748580">
    <property type="protein sequence ID" value="OCL14397.1"/>
    <property type="molecule type" value="Genomic_DNA"/>
</dbReference>
<keyword evidence="3" id="KW-1185">Reference proteome</keyword>
<keyword evidence="1" id="KW-0812">Transmembrane</keyword>
<accession>A0A8E2FC01</accession>
<keyword evidence="1" id="KW-1133">Transmembrane helix</keyword>
<dbReference type="AlphaFoldDB" id="A0A8E2FC01"/>
<sequence length="55" mass="6107">MAYTSFFNRRNIAIFSLLSLGGSYFIIKSRTLAEKKRERAVGDYSVSVDRSGGGI</sequence>
<organism evidence="2 3">
    <name type="scientific">Glonium stellatum</name>
    <dbReference type="NCBI Taxonomy" id="574774"/>
    <lineage>
        <taxon>Eukaryota</taxon>
        <taxon>Fungi</taxon>
        <taxon>Dikarya</taxon>
        <taxon>Ascomycota</taxon>
        <taxon>Pezizomycotina</taxon>
        <taxon>Dothideomycetes</taxon>
        <taxon>Pleosporomycetidae</taxon>
        <taxon>Gloniales</taxon>
        <taxon>Gloniaceae</taxon>
        <taxon>Glonium</taxon>
    </lineage>
</organism>
<evidence type="ECO:0000313" key="3">
    <source>
        <dbReference type="Proteomes" id="UP000250140"/>
    </source>
</evidence>
<name>A0A8E2FC01_9PEZI</name>
<dbReference type="OrthoDB" id="5412893at2759"/>
<keyword evidence="1" id="KW-0472">Membrane</keyword>
<reference evidence="2 3" key="1">
    <citation type="journal article" date="2016" name="Nat. Commun.">
        <title>Ectomycorrhizal ecology is imprinted in the genome of the dominant symbiotic fungus Cenococcum geophilum.</title>
        <authorList>
            <consortium name="DOE Joint Genome Institute"/>
            <person name="Peter M."/>
            <person name="Kohler A."/>
            <person name="Ohm R.A."/>
            <person name="Kuo A."/>
            <person name="Krutzmann J."/>
            <person name="Morin E."/>
            <person name="Arend M."/>
            <person name="Barry K.W."/>
            <person name="Binder M."/>
            <person name="Choi C."/>
            <person name="Clum A."/>
            <person name="Copeland A."/>
            <person name="Grisel N."/>
            <person name="Haridas S."/>
            <person name="Kipfer T."/>
            <person name="LaButti K."/>
            <person name="Lindquist E."/>
            <person name="Lipzen A."/>
            <person name="Maire R."/>
            <person name="Meier B."/>
            <person name="Mihaltcheva S."/>
            <person name="Molinier V."/>
            <person name="Murat C."/>
            <person name="Poggeler S."/>
            <person name="Quandt C.A."/>
            <person name="Sperisen C."/>
            <person name="Tritt A."/>
            <person name="Tisserant E."/>
            <person name="Crous P.W."/>
            <person name="Henrissat B."/>
            <person name="Nehls U."/>
            <person name="Egli S."/>
            <person name="Spatafora J.W."/>
            <person name="Grigoriev I.V."/>
            <person name="Martin F.M."/>
        </authorList>
    </citation>
    <scope>NUCLEOTIDE SEQUENCE [LARGE SCALE GENOMIC DNA]</scope>
    <source>
        <strain evidence="2 3">CBS 207.34</strain>
    </source>
</reference>
<gene>
    <name evidence="2" type="ORF">AOQ84DRAFT_351525</name>
</gene>
<protein>
    <submittedName>
        <fullName evidence="2">Uncharacterized protein</fullName>
    </submittedName>
</protein>
<dbReference type="Proteomes" id="UP000250140">
    <property type="component" value="Unassembled WGS sequence"/>
</dbReference>
<proteinExistence type="predicted"/>
<evidence type="ECO:0000256" key="1">
    <source>
        <dbReference type="SAM" id="Phobius"/>
    </source>
</evidence>
<evidence type="ECO:0000313" key="2">
    <source>
        <dbReference type="EMBL" id="OCL14397.1"/>
    </source>
</evidence>
<feature type="transmembrane region" description="Helical" evidence="1">
    <location>
        <begin position="12"/>
        <end position="27"/>
    </location>
</feature>